<dbReference type="HOGENOM" id="CLU_013929_18_1_1"/>
<dbReference type="Pfam" id="PF03184">
    <property type="entry name" value="DDE_1"/>
    <property type="match status" value="1"/>
</dbReference>
<feature type="compositionally biased region" description="Polar residues" evidence="2">
    <location>
        <begin position="331"/>
        <end position="340"/>
    </location>
</feature>
<dbReference type="GO" id="GO:0005634">
    <property type="term" value="C:nucleus"/>
    <property type="evidence" value="ECO:0007669"/>
    <property type="project" value="TreeGrafter"/>
</dbReference>
<evidence type="ECO:0000313" key="5">
    <source>
        <dbReference type="Proteomes" id="UP000054279"/>
    </source>
</evidence>
<keyword evidence="1" id="KW-0175">Coiled coil</keyword>
<dbReference type="InterPro" id="IPR036397">
    <property type="entry name" value="RNaseH_sf"/>
</dbReference>
<dbReference type="OrthoDB" id="3265672at2759"/>
<evidence type="ECO:0000256" key="1">
    <source>
        <dbReference type="SAM" id="Coils"/>
    </source>
</evidence>
<feature type="non-terminal residue" evidence="4">
    <location>
        <position position="1"/>
    </location>
</feature>
<dbReference type="InterPro" id="IPR050863">
    <property type="entry name" value="CenT-Element_Derived"/>
</dbReference>
<feature type="compositionally biased region" description="Basic and acidic residues" evidence="2">
    <location>
        <begin position="578"/>
        <end position="591"/>
    </location>
</feature>
<feature type="region of interest" description="Disordered" evidence="2">
    <location>
        <begin position="578"/>
        <end position="597"/>
    </location>
</feature>
<dbReference type="Proteomes" id="UP000054279">
    <property type="component" value="Unassembled WGS sequence"/>
</dbReference>
<evidence type="ECO:0000313" key="4">
    <source>
        <dbReference type="EMBL" id="KIJ35150.1"/>
    </source>
</evidence>
<evidence type="ECO:0000256" key="2">
    <source>
        <dbReference type="SAM" id="MobiDB-lite"/>
    </source>
</evidence>
<gene>
    <name evidence="4" type="ORF">M422DRAFT_139398</name>
</gene>
<proteinExistence type="predicted"/>
<dbReference type="EMBL" id="KN837192">
    <property type="protein sequence ID" value="KIJ35150.1"/>
    <property type="molecule type" value="Genomic_DNA"/>
</dbReference>
<dbReference type="PANTHER" id="PTHR19303">
    <property type="entry name" value="TRANSPOSON"/>
    <property type="match status" value="1"/>
</dbReference>
<name>A0A0C9VC87_SPHS4</name>
<accession>A0A0C9VC87</accession>
<protein>
    <recommendedName>
        <fullName evidence="3">DDE-1 domain-containing protein</fullName>
    </recommendedName>
</protein>
<feature type="region of interest" description="Disordered" evidence="2">
    <location>
        <begin position="315"/>
        <end position="356"/>
    </location>
</feature>
<dbReference type="GO" id="GO:0003677">
    <property type="term" value="F:DNA binding"/>
    <property type="evidence" value="ECO:0007669"/>
    <property type="project" value="TreeGrafter"/>
</dbReference>
<evidence type="ECO:0000259" key="3">
    <source>
        <dbReference type="Pfam" id="PF03184"/>
    </source>
</evidence>
<feature type="compositionally biased region" description="Low complexity" evidence="2">
    <location>
        <begin position="315"/>
        <end position="330"/>
    </location>
</feature>
<feature type="domain" description="DDE-1" evidence="3">
    <location>
        <begin position="118"/>
        <end position="259"/>
    </location>
</feature>
<dbReference type="InterPro" id="IPR004875">
    <property type="entry name" value="DDE_SF_endonuclease_dom"/>
</dbReference>
<sequence>AEPLSKLGIKQKVLEMVGQSPSNEWITKFLKEFPDICGYKARGLDPKHAAAFNKPVVHDYFNKLEEIIEHYQIPRRNIYNMDEKGIQLGGGRKNSNTLYFFDKGDKSRYILKSDSLVLVTVIETACADGTMLPPGFILPSGTPVAWWEWNGVGIVTETDNGWTCDAIGSQWFHKVFIPSAKAHSDPTKAIVLVLDGHGSHNTTEMVSYAFQYNIILITLPPHTTHRLQPLDVGIFGPLQRSWVKHCENMGIRRQEITRETVIPEYMKVRAKSITEASVHNAFKKSGLWPVDRNVFTDGDFAPSLQFLDSGSQPVAPSSYPAYVPSSPNSAQSTERGTNSDSDMHSSEYVNEDGSHSDNTVIHIMEDDDFDDIQDYEPSSPLGSPLPTKRTRWTRSFDQKSVAPATNGSMGVSPSKLTKIEYLEVQLQRTTALYMQEKLRRQAVEAQLKATEAHCSIQSSRIQDLQQRVNQATKPRRRRGALTTKNAEVLSRPEAKETFEQQCAQKEAEEQEAKAKQKQKQAEARACEIERARKATTEVYKAPLHCYKRKEELKDIAYVFGLEITGKNDELKKRIQEHMASHPDLKKNRRFEGLFAKQ</sequence>
<reference evidence="4 5" key="1">
    <citation type="submission" date="2014-06" db="EMBL/GenBank/DDBJ databases">
        <title>Evolutionary Origins and Diversification of the Mycorrhizal Mutualists.</title>
        <authorList>
            <consortium name="DOE Joint Genome Institute"/>
            <consortium name="Mycorrhizal Genomics Consortium"/>
            <person name="Kohler A."/>
            <person name="Kuo A."/>
            <person name="Nagy L.G."/>
            <person name="Floudas D."/>
            <person name="Copeland A."/>
            <person name="Barry K.W."/>
            <person name="Cichocki N."/>
            <person name="Veneault-Fourrey C."/>
            <person name="LaButti K."/>
            <person name="Lindquist E.A."/>
            <person name="Lipzen A."/>
            <person name="Lundell T."/>
            <person name="Morin E."/>
            <person name="Murat C."/>
            <person name="Riley R."/>
            <person name="Ohm R."/>
            <person name="Sun H."/>
            <person name="Tunlid A."/>
            <person name="Henrissat B."/>
            <person name="Grigoriev I.V."/>
            <person name="Hibbett D.S."/>
            <person name="Martin F."/>
        </authorList>
    </citation>
    <scope>NUCLEOTIDE SEQUENCE [LARGE SCALE GENOMIC DNA]</scope>
    <source>
        <strain evidence="4 5">SS14</strain>
    </source>
</reference>
<keyword evidence="5" id="KW-1185">Reference proteome</keyword>
<dbReference type="Gene3D" id="3.30.420.10">
    <property type="entry name" value="Ribonuclease H-like superfamily/Ribonuclease H"/>
    <property type="match status" value="1"/>
</dbReference>
<feature type="coiled-coil region" evidence="1">
    <location>
        <begin position="495"/>
        <end position="525"/>
    </location>
</feature>
<feature type="non-terminal residue" evidence="4">
    <location>
        <position position="597"/>
    </location>
</feature>
<dbReference type="AlphaFoldDB" id="A0A0C9VC87"/>
<dbReference type="PANTHER" id="PTHR19303:SF74">
    <property type="entry name" value="POGO TRANSPOSABLE ELEMENT WITH KRAB DOMAIN"/>
    <property type="match status" value="1"/>
</dbReference>
<organism evidence="4 5">
    <name type="scientific">Sphaerobolus stellatus (strain SS14)</name>
    <dbReference type="NCBI Taxonomy" id="990650"/>
    <lineage>
        <taxon>Eukaryota</taxon>
        <taxon>Fungi</taxon>
        <taxon>Dikarya</taxon>
        <taxon>Basidiomycota</taxon>
        <taxon>Agaricomycotina</taxon>
        <taxon>Agaricomycetes</taxon>
        <taxon>Phallomycetidae</taxon>
        <taxon>Geastrales</taxon>
        <taxon>Sphaerobolaceae</taxon>
        <taxon>Sphaerobolus</taxon>
    </lineage>
</organism>